<comment type="function">
    <text evidence="10">Endonuclease that specifically degrades the RNA of RNA-DNA hybrids.</text>
</comment>
<evidence type="ECO:0000256" key="4">
    <source>
        <dbReference type="ARBA" id="ARBA00012180"/>
    </source>
</evidence>
<evidence type="ECO:0000259" key="12">
    <source>
        <dbReference type="PROSITE" id="PS50879"/>
    </source>
</evidence>
<proteinExistence type="inferred from homology"/>
<dbReference type="PANTHER" id="PTHR10642">
    <property type="entry name" value="RIBONUCLEASE H1"/>
    <property type="match status" value="1"/>
</dbReference>
<keyword evidence="10" id="KW-0963">Cytoplasm</keyword>
<gene>
    <name evidence="10 13" type="primary">rnhA</name>
    <name evidence="13" type="ORF">WIS52_18920</name>
</gene>
<comment type="subunit">
    <text evidence="3 10">Monomer.</text>
</comment>
<keyword evidence="5 10" id="KW-0540">Nuclease</keyword>
<evidence type="ECO:0000256" key="8">
    <source>
        <dbReference type="ARBA" id="ARBA00022801"/>
    </source>
</evidence>
<comment type="subcellular location">
    <subcellularLocation>
        <location evidence="10">Cytoplasm</location>
    </subcellularLocation>
</comment>
<comment type="catalytic activity">
    <reaction evidence="1 10">
        <text>Endonucleolytic cleavage to 5'-phosphomonoester.</text>
        <dbReference type="EC" id="3.1.26.4"/>
    </reaction>
</comment>
<evidence type="ECO:0000313" key="14">
    <source>
        <dbReference type="Proteomes" id="UP001494902"/>
    </source>
</evidence>
<feature type="binding site" evidence="10">
    <location>
        <position position="49"/>
    </location>
    <ligand>
        <name>Mg(2+)</name>
        <dbReference type="ChEBI" id="CHEBI:18420"/>
        <label>1</label>
    </ligand>
</feature>
<comment type="similarity">
    <text evidence="2 10">Belongs to the RNase H family.</text>
</comment>
<sequence length="165" mass="18382">MTAVVEIFTDGACVPNPGPGGWGAVLRWGEHERDLYGGEPGTTTNNRMELTAPIRALGLLTRRSVVHLHTDSTYVRNGITQWLPRWRSRGWRTAAGEPVKNDDLWRELADAVARHDVTWYWVKGHSGHPENERADRLAAKGCEEAGGRAAPARPRAPRSRRRATT</sequence>
<evidence type="ECO:0000256" key="11">
    <source>
        <dbReference type="SAM" id="MobiDB-lite"/>
    </source>
</evidence>
<dbReference type="CDD" id="cd09278">
    <property type="entry name" value="RNase_HI_prokaryote_like"/>
    <property type="match status" value="1"/>
</dbReference>
<dbReference type="HAMAP" id="MF_00042">
    <property type="entry name" value="RNase_H"/>
    <property type="match status" value="1"/>
</dbReference>
<comment type="cofactor">
    <cofactor evidence="10">
        <name>Mg(2+)</name>
        <dbReference type="ChEBI" id="CHEBI:18420"/>
    </cofactor>
    <text evidence="10">Binds 1 Mg(2+) ion per subunit. May bind a second metal ion at a regulatory site, or after substrate binding.</text>
</comment>
<dbReference type="EMBL" id="JBEDNQ010000007">
    <property type="protein sequence ID" value="MEQ3552551.1"/>
    <property type="molecule type" value="Genomic_DNA"/>
</dbReference>
<keyword evidence="8 10" id="KW-0378">Hydrolase</keyword>
<keyword evidence="14" id="KW-1185">Reference proteome</keyword>
<comment type="caution">
    <text evidence="13">The sequence shown here is derived from an EMBL/GenBank/DDBJ whole genome shotgun (WGS) entry which is preliminary data.</text>
</comment>
<evidence type="ECO:0000313" key="13">
    <source>
        <dbReference type="EMBL" id="MEQ3552551.1"/>
    </source>
</evidence>
<keyword evidence="9 10" id="KW-0460">Magnesium</keyword>
<dbReference type="InterPro" id="IPR036397">
    <property type="entry name" value="RNaseH_sf"/>
</dbReference>
<keyword evidence="7 10" id="KW-0255">Endonuclease</keyword>
<protein>
    <recommendedName>
        <fullName evidence="4 10">Ribonuclease H</fullName>
        <shortName evidence="10">RNase H</shortName>
        <ecNumber evidence="4 10">3.1.26.4</ecNumber>
    </recommendedName>
</protein>
<dbReference type="EC" id="3.1.26.4" evidence="4 10"/>
<evidence type="ECO:0000256" key="2">
    <source>
        <dbReference type="ARBA" id="ARBA00005300"/>
    </source>
</evidence>
<dbReference type="InterPro" id="IPR022892">
    <property type="entry name" value="RNaseHI"/>
</dbReference>
<dbReference type="SUPFAM" id="SSF53098">
    <property type="entry name" value="Ribonuclease H-like"/>
    <property type="match status" value="1"/>
</dbReference>
<dbReference type="NCBIfam" id="NF001236">
    <property type="entry name" value="PRK00203.1"/>
    <property type="match status" value="1"/>
</dbReference>
<feature type="binding site" evidence="10">
    <location>
        <position position="10"/>
    </location>
    <ligand>
        <name>Mg(2+)</name>
        <dbReference type="ChEBI" id="CHEBI:18420"/>
        <label>1</label>
    </ligand>
</feature>
<feature type="compositionally biased region" description="Basic residues" evidence="11">
    <location>
        <begin position="155"/>
        <end position="165"/>
    </location>
</feature>
<feature type="binding site" evidence="10">
    <location>
        <position position="135"/>
    </location>
    <ligand>
        <name>Mg(2+)</name>
        <dbReference type="ChEBI" id="CHEBI:18420"/>
        <label>2</label>
    </ligand>
</feature>
<evidence type="ECO:0000256" key="1">
    <source>
        <dbReference type="ARBA" id="ARBA00000077"/>
    </source>
</evidence>
<dbReference type="PROSITE" id="PS50879">
    <property type="entry name" value="RNASE_H_1"/>
    <property type="match status" value="1"/>
</dbReference>
<reference evidence="13 14" key="1">
    <citation type="submission" date="2024-03" db="EMBL/GenBank/DDBJ databases">
        <title>Draft genome sequence of Pseudonocardia nematodicida JCM 31783.</title>
        <authorList>
            <person name="Butdee W."/>
            <person name="Duangmal K."/>
        </authorList>
    </citation>
    <scope>NUCLEOTIDE SEQUENCE [LARGE SCALE GENOMIC DNA]</scope>
    <source>
        <strain evidence="13 14">JCM 31783</strain>
    </source>
</reference>
<dbReference type="InterPro" id="IPR002156">
    <property type="entry name" value="RNaseH_domain"/>
</dbReference>
<dbReference type="Proteomes" id="UP001494902">
    <property type="component" value="Unassembled WGS sequence"/>
</dbReference>
<accession>A0ABV1KDK9</accession>
<evidence type="ECO:0000256" key="10">
    <source>
        <dbReference type="HAMAP-Rule" id="MF_00042"/>
    </source>
</evidence>
<dbReference type="RefSeq" id="WP_349299604.1">
    <property type="nucleotide sequence ID" value="NZ_JBEDNQ010000007.1"/>
</dbReference>
<dbReference type="Pfam" id="PF00075">
    <property type="entry name" value="RNase_H"/>
    <property type="match status" value="1"/>
</dbReference>
<feature type="binding site" evidence="10">
    <location>
        <position position="10"/>
    </location>
    <ligand>
        <name>Mg(2+)</name>
        <dbReference type="ChEBI" id="CHEBI:18420"/>
        <label>2</label>
    </ligand>
</feature>
<evidence type="ECO:0000256" key="6">
    <source>
        <dbReference type="ARBA" id="ARBA00022723"/>
    </source>
</evidence>
<evidence type="ECO:0000256" key="7">
    <source>
        <dbReference type="ARBA" id="ARBA00022759"/>
    </source>
</evidence>
<dbReference type="InterPro" id="IPR050092">
    <property type="entry name" value="RNase_H"/>
</dbReference>
<dbReference type="Gene3D" id="3.30.420.10">
    <property type="entry name" value="Ribonuclease H-like superfamily/Ribonuclease H"/>
    <property type="match status" value="1"/>
</dbReference>
<feature type="binding site" evidence="10">
    <location>
        <position position="71"/>
    </location>
    <ligand>
        <name>Mg(2+)</name>
        <dbReference type="ChEBI" id="CHEBI:18420"/>
        <label>1</label>
    </ligand>
</feature>
<evidence type="ECO:0000256" key="5">
    <source>
        <dbReference type="ARBA" id="ARBA00022722"/>
    </source>
</evidence>
<keyword evidence="6 10" id="KW-0479">Metal-binding</keyword>
<feature type="region of interest" description="Disordered" evidence="11">
    <location>
        <begin position="140"/>
        <end position="165"/>
    </location>
</feature>
<evidence type="ECO:0000256" key="3">
    <source>
        <dbReference type="ARBA" id="ARBA00011245"/>
    </source>
</evidence>
<dbReference type="InterPro" id="IPR012337">
    <property type="entry name" value="RNaseH-like_sf"/>
</dbReference>
<dbReference type="PANTHER" id="PTHR10642:SF26">
    <property type="entry name" value="RIBONUCLEASE H1"/>
    <property type="match status" value="1"/>
</dbReference>
<organism evidence="13 14">
    <name type="scientific">Pseudonocardia nematodicida</name>
    <dbReference type="NCBI Taxonomy" id="1206997"/>
    <lineage>
        <taxon>Bacteria</taxon>
        <taxon>Bacillati</taxon>
        <taxon>Actinomycetota</taxon>
        <taxon>Actinomycetes</taxon>
        <taxon>Pseudonocardiales</taxon>
        <taxon>Pseudonocardiaceae</taxon>
        <taxon>Pseudonocardia</taxon>
    </lineage>
</organism>
<feature type="domain" description="RNase H type-1" evidence="12">
    <location>
        <begin position="1"/>
        <end position="143"/>
    </location>
</feature>
<evidence type="ECO:0000256" key="9">
    <source>
        <dbReference type="ARBA" id="ARBA00022842"/>
    </source>
</evidence>
<dbReference type="GO" id="GO:0004523">
    <property type="term" value="F:RNA-DNA hybrid ribonuclease activity"/>
    <property type="evidence" value="ECO:0007669"/>
    <property type="project" value="UniProtKB-EC"/>
</dbReference>
<name>A0ABV1KDK9_9PSEU</name>